<reference evidence="1 2" key="1">
    <citation type="submission" date="2020-02" db="EMBL/GenBank/DDBJ databases">
        <title>Draft genome sequence of Haematococcus lacustris strain NIES-144.</title>
        <authorList>
            <person name="Morimoto D."/>
            <person name="Nakagawa S."/>
            <person name="Yoshida T."/>
            <person name="Sawayama S."/>
        </authorList>
    </citation>
    <scope>NUCLEOTIDE SEQUENCE [LARGE SCALE GENOMIC DNA]</scope>
    <source>
        <strain evidence="1 2">NIES-144</strain>
    </source>
</reference>
<sequence length="157" mass="16634">MESQALAVCSRSWLEDDKVIGAASMPSPATSAFLPCPYPLPKRMSMSRTYADHAKIQKNAALWEQGSTSEARICARKVRVLARTHAGEQADSAASPSHRLGWLRCSTARAELYGMACAPLSVGLPGCIAELSSVQRCGGCMRRGASALAAPQRAVNG</sequence>
<accession>A0A699YP58</accession>
<name>A0A699YP58_HAELA</name>
<evidence type="ECO:0000313" key="2">
    <source>
        <dbReference type="Proteomes" id="UP000485058"/>
    </source>
</evidence>
<keyword evidence="2" id="KW-1185">Reference proteome</keyword>
<gene>
    <name evidence="1" type="ORF">HaLaN_06521</name>
</gene>
<dbReference type="Proteomes" id="UP000485058">
    <property type="component" value="Unassembled WGS sequence"/>
</dbReference>
<organism evidence="1 2">
    <name type="scientific">Haematococcus lacustris</name>
    <name type="common">Green alga</name>
    <name type="synonym">Haematococcus pluvialis</name>
    <dbReference type="NCBI Taxonomy" id="44745"/>
    <lineage>
        <taxon>Eukaryota</taxon>
        <taxon>Viridiplantae</taxon>
        <taxon>Chlorophyta</taxon>
        <taxon>core chlorophytes</taxon>
        <taxon>Chlorophyceae</taxon>
        <taxon>CS clade</taxon>
        <taxon>Chlamydomonadales</taxon>
        <taxon>Haematococcaceae</taxon>
        <taxon>Haematococcus</taxon>
    </lineage>
</organism>
<protein>
    <submittedName>
        <fullName evidence="1">Uncharacterized protein</fullName>
    </submittedName>
</protein>
<dbReference type="AlphaFoldDB" id="A0A699YP58"/>
<comment type="caution">
    <text evidence="1">The sequence shown here is derived from an EMBL/GenBank/DDBJ whole genome shotgun (WGS) entry which is preliminary data.</text>
</comment>
<proteinExistence type="predicted"/>
<evidence type="ECO:0000313" key="1">
    <source>
        <dbReference type="EMBL" id="GFH11085.1"/>
    </source>
</evidence>
<dbReference type="EMBL" id="BLLF01000372">
    <property type="protein sequence ID" value="GFH11085.1"/>
    <property type="molecule type" value="Genomic_DNA"/>
</dbReference>